<accession>A0AAJ7FKR3</accession>
<dbReference type="RefSeq" id="XP_024940529.1">
    <property type="nucleotide sequence ID" value="XM_025084761.1"/>
</dbReference>
<dbReference type="KEGG" id="ccin:107268367"/>
<evidence type="ECO:0000256" key="3">
    <source>
        <dbReference type="PROSITE-ProRule" id="PRU00059"/>
    </source>
</evidence>
<dbReference type="AlphaFoldDB" id="A0AAJ7FKR3"/>
<evidence type="ECO:0000259" key="7">
    <source>
        <dbReference type="PROSITE" id="PS01180"/>
    </source>
</evidence>
<dbReference type="PANTHER" id="PTHR24251">
    <property type="entry name" value="OVOCHYMASE-RELATED"/>
    <property type="match status" value="1"/>
</dbReference>
<feature type="chain" id="PRO_5044708827" evidence="6">
    <location>
        <begin position="24"/>
        <end position="756"/>
    </location>
</feature>
<feature type="domain" description="CUB" evidence="7">
    <location>
        <begin position="527"/>
        <end position="662"/>
    </location>
</feature>
<feature type="transmembrane region" description="Helical" evidence="5">
    <location>
        <begin position="714"/>
        <end position="738"/>
    </location>
</feature>
<evidence type="ECO:0000313" key="9">
    <source>
        <dbReference type="RefSeq" id="XP_015596600.1"/>
    </source>
</evidence>
<dbReference type="InterPro" id="IPR035914">
    <property type="entry name" value="Sperma_CUB_dom_sf"/>
</dbReference>
<keyword evidence="5" id="KW-1133">Transmembrane helix</keyword>
<reference evidence="9 10" key="1">
    <citation type="submission" date="2025-04" db="UniProtKB">
        <authorList>
            <consortium name="RefSeq"/>
        </authorList>
    </citation>
    <scope>IDENTIFICATION</scope>
</reference>
<dbReference type="SUPFAM" id="SSF49854">
    <property type="entry name" value="Spermadhesin, CUB domain"/>
    <property type="match status" value="3"/>
</dbReference>
<evidence type="ECO:0000313" key="10">
    <source>
        <dbReference type="RefSeq" id="XP_024940529.1"/>
    </source>
</evidence>
<keyword evidence="5" id="KW-0472">Membrane</keyword>
<feature type="signal peptide" evidence="6">
    <location>
        <begin position="1"/>
        <end position="23"/>
    </location>
</feature>
<comment type="caution">
    <text evidence="3">Lacks conserved residue(s) required for the propagation of feature annotation.</text>
</comment>
<evidence type="ECO:0000256" key="1">
    <source>
        <dbReference type="ARBA" id="ARBA00022737"/>
    </source>
</evidence>
<keyword evidence="6" id="KW-0732">Signal</keyword>
<evidence type="ECO:0000256" key="6">
    <source>
        <dbReference type="SAM" id="SignalP"/>
    </source>
</evidence>
<feature type="region of interest" description="Disordered" evidence="4">
    <location>
        <begin position="309"/>
        <end position="330"/>
    </location>
</feature>
<dbReference type="Pfam" id="PF00431">
    <property type="entry name" value="CUB"/>
    <property type="match status" value="1"/>
</dbReference>
<evidence type="ECO:0000313" key="8">
    <source>
        <dbReference type="Proteomes" id="UP000694920"/>
    </source>
</evidence>
<keyword evidence="2 3" id="KW-1015">Disulfide bond</keyword>
<feature type="compositionally biased region" description="Basic residues" evidence="4">
    <location>
        <begin position="309"/>
        <end position="320"/>
    </location>
</feature>
<evidence type="ECO:0000256" key="5">
    <source>
        <dbReference type="SAM" id="Phobius"/>
    </source>
</evidence>
<dbReference type="Proteomes" id="UP000694920">
    <property type="component" value="Unplaced"/>
</dbReference>
<proteinExistence type="predicted"/>
<evidence type="ECO:0000256" key="4">
    <source>
        <dbReference type="SAM" id="MobiDB-lite"/>
    </source>
</evidence>
<dbReference type="RefSeq" id="XP_015596600.1">
    <property type="nucleotide sequence ID" value="XM_015741114.2"/>
</dbReference>
<keyword evidence="8" id="KW-1185">Reference proteome</keyword>
<evidence type="ECO:0000256" key="2">
    <source>
        <dbReference type="ARBA" id="ARBA00023157"/>
    </source>
</evidence>
<gene>
    <name evidence="9 10" type="primary">LOC107268367</name>
</gene>
<organism evidence="8 9">
    <name type="scientific">Cephus cinctus</name>
    <name type="common">Wheat stem sawfly</name>
    <dbReference type="NCBI Taxonomy" id="211228"/>
    <lineage>
        <taxon>Eukaryota</taxon>
        <taxon>Metazoa</taxon>
        <taxon>Ecdysozoa</taxon>
        <taxon>Arthropoda</taxon>
        <taxon>Hexapoda</taxon>
        <taxon>Insecta</taxon>
        <taxon>Pterygota</taxon>
        <taxon>Neoptera</taxon>
        <taxon>Endopterygota</taxon>
        <taxon>Hymenoptera</taxon>
        <taxon>Cephoidea</taxon>
        <taxon>Cephidae</taxon>
        <taxon>Cephus</taxon>
    </lineage>
</organism>
<dbReference type="PROSITE" id="PS01180">
    <property type="entry name" value="CUB"/>
    <property type="match status" value="2"/>
</dbReference>
<keyword evidence="5" id="KW-0812">Transmembrane</keyword>
<protein>
    <submittedName>
        <fullName evidence="9 10">Uncharacterized protein LOC107268367 isoform X1</fullName>
    </submittedName>
</protein>
<keyword evidence="1" id="KW-0677">Repeat</keyword>
<dbReference type="GeneID" id="107268367"/>
<sequence>MKWNVVLYFCAMLSIPLTDICWAFMDAKGCNRTIRNSVGWIRWTGRMGKCVVRIRAPLGDLQVIELRIRRLQVGVLKNARCEGAYIQLSDSVEDRSSDLGRYCGHVTTNSTRLFLRRGPELAIVMDSEVKFAAANPVIFSAQFSILPTRLALDRHHGPPPSSDECLLNCSSRNDRRTCKLVSPGYPGVYPRGITCRMSLESVTGRFKIGGVLEDSFNLMNYTSQDGCHTENCEQHVEVNSAHKSILSNKEEPRLIRSLKSLDQDEEDEIIIGQDVRQVQRPLRIRNHKKNVKGIRHRKKLSELKMRKSYGRTQSKRMGHKRTSDADNSNWRGGDLEFDRFNSNGMSQIQSGDVRHSIHSQRHKDSDNHHESTTMKFLDENIFDNEDTYEKLSFQSEGNSRALNTYLDDRSEDSVRLKNGMERAHKGLNHERMNPLFEQRFLRRHNMHEKLEMPACIGDYLALHENVNGKIFEISKFCGEGHFPHIVSRGGNVIIEFFTERDGTIMHDGFQLTLQETEPAEVNYKKSCEFFYRSFDRPRDNVKSLQSWYPPNTLCSYRFLGKTSEKVFIQLKIVRNELNDDLEIDHRKNVSLKYCSGNEIAIYSGLNSNDSLMWSYCDISHSDINNIQVPVTSIGNSLLIQYYSAKGSFSGQEFTYTISYKFMKKLQTGTRKKSALFNDPKVISLRPVNFSALNLTDHENCNCDISNRIGAFKSWFMVLVVLGVISFSGAVLTIVTLLTKCMKVRSIEKKMLQTAKQ</sequence>
<dbReference type="PANTHER" id="PTHR24251:SF30">
    <property type="entry name" value="MEMBRANE FRIZZLED-RELATED PROTEIN"/>
    <property type="match status" value="1"/>
</dbReference>
<name>A0AAJ7FKR3_CEPCN</name>
<feature type="disulfide bond" evidence="3">
    <location>
        <begin position="527"/>
        <end position="554"/>
    </location>
</feature>
<feature type="domain" description="CUB" evidence="7">
    <location>
        <begin position="30"/>
        <end position="146"/>
    </location>
</feature>
<dbReference type="InterPro" id="IPR000859">
    <property type="entry name" value="CUB_dom"/>
</dbReference>
<dbReference type="Gene3D" id="2.60.120.290">
    <property type="entry name" value="Spermadhesin, CUB domain"/>
    <property type="match status" value="3"/>
</dbReference>